<keyword evidence="1" id="KW-1133">Transmembrane helix</keyword>
<dbReference type="EMBL" id="RZNZ01000014">
    <property type="protein sequence ID" value="KAA8818623.1"/>
    <property type="molecule type" value="Genomic_DNA"/>
</dbReference>
<dbReference type="Proteomes" id="UP000345527">
    <property type="component" value="Unassembled WGS sequence"/>
</dbReference>
<evidence type="ECO:0000313" key="2">
    <source>
        <dbReference type="EMBL" id="KAA8818623.1"/>
    </source>
</evidence>
<proteinExistence type="predicted"/>
<evidence type="ECO:0000313" key="3">
    <source>
        <dbReference type="EMBL" id="KAA8823078.1"/>
    </source>
</evidence>
<evidence type="ECO:0000313" key="5">
    <source>
        <dbReference type="Proteomes" id="UP000374630"/>
    </source>
</evidence>
<keyword evidence="1" id="KW-0472">Membrane</keyword>
<feature type="transmembrane region" description="Helical" evidence="1">
    <location>
        <begin position="7"/>
        <end position="29"/>
    </location>
</feature>
<gene>
    <name evidence="3" type="ORF">EM848_06925</name>
    <name evidence="2" type="ORF">EMO90_09640</name>
</gene>
<comment type="caution">
    <text evidence="3">The sequence shown here is derived from an EMBL/GenBank/DDBJ whole genome shotgun (WGS) entry which is preliminary data.</text>
</comment>
<evidence type="ECO:0000313" key="4">
    <source>
        <dbReference type="Proteomes" id="UP000345527"/>
    </source>
</evidence>
<dbReference type="Proteomes" id="UP000374630">
    <property type="component" value="Unassembled WGS sequence"/>
</dbReference>
<dbReference type="RefSeq" id="WP_150354204.1">
    <property type="nucleotide sequence ID" value="NZ_RZNZ01000014.1"/>
</dbReference>
<accession>A0A5J5DTI8</accession>
<reference evidence="4 5" key="1">
    <citation type="journal article" date="2019" name="Syst. Appl. Microbiol.">
        <title>Characterization of Bifidobacterium species in feaces of the Egyptian fruit bat: Description of B. vespertilionis sp. nov. and B. rousetti sp. nov.</title>
        <authorList>
            <person name="Modesto M."/>
            <person name="Satti M."/>
            <person name="Watanabe K."/>
            <person name="Puglisi E."/>
            <person name="Morelli L."/>
            <person name="Huang C.-H."/>
            <person name="Liou J.-S."/>
            <person name="Miyashita M."/>
            <person name="Tamura T."/>
            <person name="Saito S."/>
            <person name="Mori K."/>
            <person name="Huang L."/>
            <person name="Sciavilla P."/>
            <person name="Sandri C."/>
            <person name="Spiezio C."/>
            <person name="Vitali F."/>
            <person name="Cavalieri D."/>
            <person name="Perpetuini G."/>
            <person name="Tofalo R."/>
            <person name="Bonetti A."/>
            <person name="Arita M."/>
            <person name="Mattarelli P."/>
        </authorList>
    </citation>
    <scope>NUCLEOTIDE SEQUENCE [LARGE SCALE GENOMIC DNA]</scope>
    <source>
        <strain evidence="2 5">RST16</strain>
        <strain evidence="3 4">RST8</strain>
    </source>
</reference>
<dbReference type="AlphaFoldDB" id="A0A5J5DTI8"/>
<keyword evidence="5" id="KW-1185">Reference proteome</keyword>
<organism evidence="3 4">
    <name type="scientific">Bifidobacterium vespertilionis</name>
    <dbReference type="NCBI Taxonomy" id="2562524"/>
    <lineage>
        <taxon>Bacteria</taxon>
        <taxon>Bacillati</taxon>
        <taxon>Actinomycetota</taxon>
        <taxon>Actinomycetes</taxon>
        <taxon>Bifidobacteriales</taxon>
        <taxon>Bifidobacteriaceae</taxon>
        <taxon>Bifidobacterium</taxon>
    </lineage>
</organism>
<name>A0A5J5DTI8_9BIFI</name>
<evidence type="ECO:0000256" key="1">
    <source>
        <dbReference type="SAM" id="Phobius"/>
    </source>
</evidence>
<dbReference type="OrthoDB" id="5148763at2"/>
<protein>
    <submittedName>
        <fullName evidence="3">Uncharacterized protein</fullName>
    </submittedName>
</protein>
<sequence length="148" mass="16492">MSQKKPILIFIPILMLLCIVLAISITFFGHPHGWSEKALLQQINHGANNVALPTKSGWRTWDKALIVCPYATAKSAPVDFQETISTLDTNSSESTQWIIYHTPSGMVTDQLSRNQVDFCYDSRSSTLIDAGQQFSVRKSEGTYRAIAN</sequence>
<dbReference type="EMBL" id="RZOA01000012">
    <property type="protein sequence ID" value="KAA8823078.1"/>
    <property type="molecule type" value="Genomic_DNA"/>
</dbReference>
<keyword evidence="1" id="KW-0812">Transmembrane</keyword>